<evidence type="ECO:0000313" key="4">
    <source>
        <dbReference type="Proteomes" id="UP001054837"/>
    </source>
</evidence>
<evidence type="ECO:0000313" key="3">
    <source>
        <dbReference type="EMBL" id="GIX80500.1"/>
    </source>
</evidence>
<evidence type="ECO:0000256" key="2">
    <source>
        <dbReference type="SAM" id="SignalP"/>
    </source>
</evidence>
<keyword evidence="1" id="KW-0472">Membrane</keyword>
<sequence length="331" mass="37115">MNQLIVLFCIGIIIPAFGIKQNADITGRAGYFDNLNNRLPYDPGYQNKLNEVSGLYSEFNKGSSTKKGPRYDVPSNFDEFVPDESDDDQYSYAPGGFYLPSSKKTKMNYFIEEVDDRRNSNLTTKDVPLKETATKGTKVLTGLETETETAIIHKPTLWSYVRKVILNPIFILSIVIVPLTFLAETILPSLLDMLGNNMLPVITSTIASGFARSLDINAVEKVLDFVNEYGARAVEDPRCFQRFLCQASRSSLESRSGDPWSIQKVIRKLSKTVDDRLWDALGLKQLFQSVQSDSCDLLACAGISAYKQDMSLIEKLRLLSAKLFKQTEVVQ</sequence>
<keyword evidence="1" id="KW-1133">Transmembrane helix</keyword>
<feature type="signal peptide" evidence="2">
    <location>
        <begin position="1"/>
        <end position="18"/>
    </location>
</feature>
<dbReference type="EMBL" id="BPLQ01001298">
    <property type="protein sequence ID" value="GIX80500.1"/>
    <property type="molecule type" value="Genomic_DNA"/>
</dbReference>
<name>A0AAV4N6P5_9ARAC</name>
<gene>
    <name evidence="3" type="primary">AVEN_20852_1</name>
    <name evidence="3" type="ORF">CDAR_530641</name>
</gene>
<proteinExistence type="predicted"/>
<comment type="caution">
    <text evidence="3">The sequence shown here is derived from an EMBL/GenBank/DDBJ whole genome shotgun (WGS) entry which is preliminary data.</text>
</comment>
<feature type="chain" id="PRO_5043349204" evidence="2">
    <location>
        <begin position="19"/>
        <end position="331"/>
    </location>
</feature>
<keyword evidence="4" id="KW-1185">Reference proteome</keyword>
<accession>A0AAV4N6P5</accession>
<feature type="transmembrane region" description="Helical" evidence="1">
    <location>
        <begin position="169"/>
        <end position="191"/>
    </location>
</feature>
<keyword evidence="1" id="KW-0812">Transmembrane</keyword>
<protein>
    <submittedName>
        <fullName evidence="3">Uncharacterized protein</fullName>
    </submittedName>
</protein>
<reference evidence="3 4" key="1">
    <citation type="submission" date="2021-06" db="EMBL/GenBank/DDBJ databases">
        <title>Caerostris darwini draft genome.</title>
        <authorList>
            <person name="Kono N."/>
            <person name="Arakawa K."/>
        </authorList>
    </citation>
    <scope>NUCLEOTIDE SEQUENCE [LARGE SCALE GENOMIC DNA]</scope>
</reference>
<keyword evidence="2" id="KW-0732">Signal</keyword>
<dbReference type="AlphaFoldDB" id="A0AAV4N6P5"/>
<evidence type="ECO:0000256" key="1">
    <source>
        <dbReference type="SAM" id="Phobius"/>
    </source>
</evidence>
<organism evidence="3 4">
    <name type="scientific">Caerostris darwini</name>
    <dbReference type="NCBI Taxonomy" id="1538125"/>
    <lineage>
        <taxon>Eukaryota</taxon>
        <taxon>Metazoa</taxon>
        <taxon>Ecdysozoa</taxon>
        <taxon>Arthropoda</taxon>
        <taxon>Chelicerata</taxon>
        <taxon>Arachnida</taxon>
        <taxon>Araneae</taxon>
        <taxon>Araneomorphae</taxon>
        <taxon>Entelegynae</taxon>
        <taxon>Araneoidea</taxon>
        <taxon>Araneidae</taxon>
        <taxon>Caerostris</taxon>
    </lineage>
</organism>
<dbReference type="Proteomes" id="UP001054837">
    <property type="component" value="Unassembled WGS sequence"/>
</dbReference>